<keyword evidence="2" id="KW-1185">Reference proteome</keyword>
<dbReference type="Proteomes" id="UP000281553">
    <property type="component" value="Unassembled WGS sequence"/>
</dbReference>
<protein>
    <submittedName>
        <fullName evidence="1">Uncharacterized protein</fullName>
    </submittedName>
</protein>
<organism evidence="1 2">
    <name type="scientific">Dibothriocephalus latus</name>
    <name type="common">Fish tapeworm</name>
    <name type="synonym">Diphyllobothrium latum</name>
    <dbReference type="NCBI Taxonomy" id="60516"/>
    <lineage>
        <taxon>Eukaryota</taxon>
        <taxon>Metazoa</taxon>
        <taxon>Spiralia</taxon>
        <taxon>Lophotrochozoa</taxon>
        <taxon>Platyhelminthes</taxon>
        <taxon>Cestoda</taxon>
        <taxon>Eucestoda</taxon>
        <taxon>Diphyllobothriidea</taxon>
        <taxon>Diphyllobothriidae</taxon>
        <taxon>Dibothriocephalus</taxon>
    </lineage>
</organism>
<dbReference type="EMBL" id="UYRU01018171">
    <property type="protein sequence ID" value="VDK53433.1"/>
    <property type="molecule type" value="Genomic_DNA"/>
</dbReference>
<proteinExistence type="predicted"/>
<evidence type="ECO:0000313" key="1">
    <source>
        <dbReference type="EMBL" id="VDK53433.1"/>
    </source>
</evidence>
<accession>A0A3P6RCB5</accession>
<name>A0A3P6RCB5_DIBLA</name>
<reference evidence="1 2" key="1">
    <citation type="submission" date="2018-11" db="EMBL/GenBank/DDBJ databases">
        <authorList>
            <consortium name="Pathogen Informatics"/>
        </authorList>
    </citation>
    <scope>NUCLEOTIDE SEQUENCE [LARGE SCALE GENOMIC DNA]</scope>
</reference>
<evidence type="ECO:0000313" key="2">
    <source>
        <dbReference type="Proteomes" id="UP000281553"/>
    </source>
</evidence>
<sequence length="83" mass="9351">MRTIAAVSLITIDSACDTDYRVVYSEVIPAMIACGLFAERPYDHQQNVQETMLIMLIGIDSSCDTDYRVVYFEVTQVVILIIV</sequence>
<dbReference type="AlphaFoldDB" id="A0A3P6RCB5"/>
<gene>
    <name evidence="1" type="ORF">DILT_LOCUS1969</name>
</gene>